<keyword evidence="2" id="KW-1185">Reference proteome</keyword>
<evidence type="ECO:0000313" key="3">
    <source>
        <dbReference type="WBParaSite" id="Csp11.Scaffold629.g11067.t1"/>
    </source>
</evidence>
<dbReference type="eggNOG" id="ENOG502TJNC">
    <property type="taxonomic scope" value="Eukaryota"/>
</dbReference>
<feature type="chain" id="PRO_5009307877" evidence="1">
    <location>
        <begin position="18"/>
        <end position="151"/>
    </location>
</feature>
<sequence>MHSILVASSLLISIVLGLPTALNTVQDARNQDHKLLRCWERVNKDESAGYALSDPIYPLCSFMTHPKDHSKFYVNGVEESSDDYTNIYKIYSDVADGHAVINVCLQEAFQFGSPKSASQTTFRCLCKRDGCNIPKDLVTFLDFNKQPIPQF</sequence>
<name>A0A1I7TRK3_9PELO</name>
<dbReference type="Proteomes" id="UP000095282">
    <property type="component" value="Unplaced"/>
</dbReference>
<organism evidence="2 3">
    <name type="scientific">Caenorhabditis tropicalis</name>
    <dbReference type="NCBI Taxonomy" id="1561998"/>
    <lineage>
        <taxon>Eukaryota</taxon>
        <taxon>Metazoa</taxon>
        <taxon>Ecdysozoa</taxon>
        <taxon>Nematoda</taxon>
        <taxon>Chromadorea</taxon>
        <taxon>Rhabditida</taxon>
        <taxon>Rhabditina</taxon>
        <taxon>Rhabditomorpha</taxon>
        <taxon>Rhabditoidea</taxon>
        <taxon>Rhabditidae</taxon>
        <taxon>Peloderinae</taxon>
        <taxon>Caenorhabditis</taxon>
    </lineage>
</organism>
<proteinExistence type="predicted"/>
<dbReference type="STRING" id="1561998.A0A1I7TRK3"/>
<protein>
    <submittedName>
        <fullName evidence="3">Uncharacterized protein</fullName>
    </submittedName>
</protein>
<dbReference type="PANTHER" id="PTHR31712:SF1">
    <property type="entry name" value="SECRETED PROTEIN"/>
    <property type="match status" value="1"/>
</dbReference>
<dbReference type="Pfam" id="PF17305">
    <property type="entry name" value="DUF5354"/>
    <property type="match status" value="1"/>
</dbReference>
<evidence type="ECO:0000313" key="2">
    <source>
        <dbReference type="Proteomes" id="UP000095282"/>
    </source>
</evidence>
<reference evidence="3" key="1">
    <citation type="submission" date="2016-11" db="UniProtKB">
        <authorList>
            <consortium name="WormBaseParasite"/>
        </authorList>
    </citation>
    <scope>IDENTIFICATION</scope>
</reference>
<dbReference type="PANTHER" id="PTHR31712">
    <property type="entry name" value="DIETARY RESTRICTION OVER EXPRESSED"/>
    <property type="match status" value="1"/>
</dbReference>
<dbReference type="InterPro" id="IPR035291">
    <property type="entry name" value="DUF5354"/>
</dbReference>
<dbReference type="AlphaFoldDB" id="A0A1I7TRK3"/>
<evidence type="ECO:0000256" key="1">
    <source>
        <dbReference type="SAM" id="SignalP"/>
    </source>
</evidence>
<keyword evidence="1" id="KW-0732">Signal</keyword>
<feature type="signal peptide" evidence="1">
    <location>
        <begin position="1"/>
        <end position="17"/>
    </location>
</feature>
<accession>A0A1I7TRK3</accession>
<dbReference type="WBParaSite" id="Csp11.Scaffold629.g11067.t1">
    <property type="protein sequence ID" value="Csp11.Scaffold629.g11067.t1"/>
    <property type="gene ID" value="Csp11.Scaffold629.g11067"/>
</dbReference>